<organism evidence="2">
    <name type="scientific">Pseudomonas marincola</name>
    <dbReference type="NCBI Taxonomy" id="437900"/>
    <lineage>
        <taxon>Bacteria</taxon>
        <taxon>Pseudomonadati</taxon>
        <taxon>Pseudomonadota</taxon>
        <taxon>Gammaproteobacteria</taxon>
        <taxon>Pseudomonadales</taxon>
        <taxon>Pseudomonadaceae</taxon>
        <taxon>Pseudomonas</taxon>
    </lineage>
</organism>
<dbReference type="InterPro" id="IPR008875">
    <property type="entry name" value="TraX"/>
</dbReference>
<accession>A0A653E0Z9</accession>
<name>A0A653E0Z9_9PSED</name>
<proteinExistence type="predicted"/>
<sequence>MSPQGRDANLDLIKWLAMLTMLLDHLRYLWPQAADWLFIIGRLAFPLFCLGIAANVARPRSGGGTPMTMFAIWAGWLRFR</sequence>
<dbReference type="EMBL" id="LR215729">
    <property type="protein sequence ID" value="VEV96459.1"/>
    <property type="molecule type" value="Genomic_DNA"/>
</dbReference>
<feature type="transmembrane region" description="Helical" evidence="1">
    <location>
        <begin position="36"/>
        <end position="57"/>
    </location>
</feature>
<protein>
    <recommendedName>
        <fullName evidence="3">TraX protein</fullName>
    </recommendedName>
</protein>
<keyword evidence="1" id="KW-0812">Transmembrane</keyword>
<evidence type="ECO:0000313" key="2">
    <source>
        <dbReference type="EMBL" id="VEV96459.1"/>
    </source>
</evidence>
<reference evidence="2" key="1">
    <citation type="submission" date="2019-02" db="EMBL/GenBank/DDBJ databases">
        <authorList>
            <consortium name="Genoscope - CEA"/>
            <person name="William W."/>
        </authorList>
    </citation>
    <scope>NUCLEOTIDE SEQUENCE [LARGE SCALE GENOMIC DNA]</scope>
    <source>
        <strain evidence="2">YSy11</strain>
    </source>
</reference>
<dbReference type="Pfam" id="PF05857">
    <property type="entry name" value="TraX"/>
    <property type="match status" value="1"/>
</dbReference>
<keyword evidence="1" id="KW-0472">Membrane</keyword>
<evidence type="ECO:0008006" key="3">
    <source>
        <dbReference type="Google" id="ProtNLM"/>
    </source>
</evidence>
<gene>
    <name evidence="2" type="ORF">PMYSY11_1412</name>
</gene>
<dbReference type="AlphaFoldDB" id="A0A653E0Z9"/>
<evidence type="ECO:0000256" key="1">
    <source>
        <dbReference type="SAM" id="Phobius"/>
    </source>
</evidence>
<keyword evidence="1" id="KW-1133">Transmembrane helix</keyword>